<feature type="domain" description="Maltokinase N-terminal cap" evidence="5">
    <location>
        <begin position="20"/>
        <end position="106"/>
    </location>
</feature>
<name>A0ABP9K2T5_9NOCA</name>
<keyword evidence="4" id="KW-0067">ATP-binding</keyword>
<proteinExistence type="predicted"/>
<comment type="caution">
    <text evidence="6">The sequence shown here is derived from an EMBL/GenBank/DDBJ whole genome shotgun (WGS) entry which is preliminary data.</text>
</comment>
<dbReference type="InterPro" id="IPR040999">
    <property type="entry name" value="Mak_N_cap"/>
</dbReference>
<evidence type="ECO:0000313" key="6">
    <source>
        <dbReference type="EMBL" id="GAA5050051.1"/>
    </source>
</evidence>
<protein>
    <recommendedName>
        <fullName evidence="5">Maltokinase N-terminal cap domain-containing protein</fullName>
    </recommendedName>
</protein>
<keyword evidence="3" id="KW-0418">Kinase</keyword>
<reference evidence="7" key="1">
    <citation type="journal article" date="2019" name="Int. J. Syst. Evol. Microbiol.">
        <title>The Global Catalogue of Microorganisms (GCM) 10K type strain sequencing project: providing services to taxonomists for standard genome sequencing and annotation.</title>
        <authorList>
            <consortium name="The Broad Institute Genomics Platform"/>
            <consortium name="The Broad Institute Genome Sequencing Center for Infectious Disease"/>
            <person name="Wu L."/>
            <person name="Ma J."/>
        </authorList>
    </citation>
    <scope>NUCLEOTIDE SEQUENCE [LARGE SCALE GENOMIC DNA]</scope>
    <source>
        <strain evidence="7">JCM 18298</strain>
    </source>
</reference>
<evidence type="ECO:0000256" key="3">
    <source>
        <dbReference type="ARBA" id="ARBA00022777"/>
    </source>
</evidence>
<dbReference type="Pfam" id="PF18085">
    <property type="entry name" value="Mak_N_cap"/>
    <property type="match status" value="1"/>
</dbReference>
<evidence type="ECO:0000256" key="1">
    <source>
        <dbReference type="ARBA" id="ARBA00022679"/>
    </source>
</evidence>
<keyword evidence="7" id="KW-1185">Reference proteome</keyword>
<evidence type="ECO:0000313" key="7">
    <source>
        <dbReference type="Proteomes" id="UP001500603"/>
    </source>
</evidence>
<sequence>MAVIHKTTLVPTKLELLTSWLPTRPWHQGGPEPVLAKVGGFRLDDPHGAVGIEFLVVTDSSGAEPVTCHVPLAYRGAPLAGAEDGLIGTMMHGVLGQRWVYDGARDPVVVAQIVAMLAGNAQPQAQSESDAIDETVTVSATQIAVPAADTLTAAGIHVVDGSSHTDVRVGDAEIRINRILEPAEEPTGVGSVTAPWRAAGAAARGVFLTAHR</sequence>
<evidence type="ECO:0000256" key="2">
    <source>
        <dbReference type="ARBA" id="ARBA00022741"/>
    </source>
</evidence>
<keyword evidence="1" id="KW-0808">Transferase</keyword>
<dbReference type="RefSeq" id="WP_345494935.1">
    <property type="nucleotide sequence ID" value="NZ_BAABJM010000002.1"/>
</dbReference>
<keyword evidence="2" id="KW-0547">Nucleotide-binding</keyword>
<dbReference type="EMBL" id="BAABJM010000002">
    <property type="protein sequence ID" value="GAA5050051.1"/>
    <property type="molecule type" value="Genomic_DNA"/>
</dbReference>
<gene>
    <name evidence="6" type="ORF">GCM10023318_19790</name>
</gene>
<evidence type="ECO:0000256" key="4">
    <source>
        <dbReference type="ARBA" id="ARBA00022840"/>
    </source>
</evidence>
<accession>A0ABP9K2T5</accession>
<evidence type="ECO:0000259" key="5">
    <source>
        <dbReference type="Pfam" id="PF18085"/>
    </source>
</evidence>
<dbReference type="Proteomes" id="UP001500603">
    <property type="component" value="Unassembled WGS sequence"/>
</dbReference>
<organism evidence="6 7">
    <name type="scientific">Nocardia callitridis</name>
    <dbReference type="NCBI Taxonomy" id="648753"/>
    <lineage>
        <taxon>Bacteria</taxon>
        <taxon>Bacillati</taxon>
        <taxon>Actinomycetota</taxon>
        <taxon>Actinomycetes</taxon>
        <taxon>Mycobacteriales</taxon>
        <taxon>Nocardiaceae</taxon>
        <taxon>Nocardia</taxon>
    </lineage>
</organism>